<name>G7V8N0_THELD</name>
<dbReference type="HOGENOM" id="CLU_2060330_0_0_0"/>
<evidence type="ECO:0000313" key="2">
    <source>
        <dbReference type="Proteomes" id="UP000005868"/>
    </source>
</evidence>
<keyword evidence="2" id="KW-1185">Reference proteome</keyword>
<sequence>MSFGLLRTKFPTKGLSVFILMLAIATIAPFAAAEIPSKWEGNYIIAAEGRGIKWLYDPSKIEKLSYDTKEGSVIRAVIKIEALHPFVTEFQELEIDPRNRIFRLVTAEAYDEAENLVDL</sequence>
<reference evidence="2" key="1">
    <citation type="submission" date="2011-10" db="EMBL/GenBank/DDBJ databases">
        <title>The complete genome of chromosome of Thermovirga lienii DSM 17291.</title>
        <authorList>
            <consortium name="US DOE Joint Genome Institute (JGI-PGF)"/>
            <person name="Lucas S."/>
            <person name="Copeland A."/>
            <person name="Lapidus A."/>
            <person name="Glavina del Rio T."/>
            <person name="Dalin E."/>
            <person name="Tice H."/>
            <person name="Bruce D."/>
            <person name="Goodwin L."/>
            <person name="Pitluck S."/>
            <person name="Peters L."/>
            <person name="Mikhailova N."/>
            <person name="Saunders E."/>
            <person name="Kyrpides N."/>
            <person name="Mavromatis K."/>
            <person name="Ivanova N."/>
            <person name="Last F.I."/>
            <person name="Brettin T."/>
            <person name="Detter J.C."/>
            <person name="Han C."/>
            <person name="Larimer F."/>
            <person name="Land M."/>
            <person name="Hauser L."/>
            <person name="Markowitz V."/>
            <person name="Cheng J.-F."/>
            <person name="Hugenholtz P."/>
            <person name="Woyke T."/>
            <person name="Wu D."/>
            <person name="Spring S."/>
            <person name="Schroeder M."/>
            <person name="Brambilla E.-M."/>
            <person name="Klenk H.-P."/>
            <person name="Eisen J.A."/>
        </authorList>
    </citation>
    <scope>NUCLEOTIDE SEQUENCE [LARGE SCALE GENOMIC DNA]</scope>
    <source>
        <strain evidence="2">ATCC BAA-1197 / DSM 17291 / Cas60314</strain>
    </source>
</reference>
<protein>
    <submittedName>
        <fullName evidence="1">Uncharacterized protein</fullName>
    </submittedName>
</protein>
<dbReference type="Proteomes" id="UP000005868">
    <property type="component" value="Chromosome"/>
</dbReference>
<accession>G7V8N0</accession>
<dbReference type="EMBL" id="CP003096">
    <property type="protein sequence ID" value="AER67491.1"/>
    <property type="molecule type" value="Genomic_DNA"/>
</dbReference>
<proteinExistence type="predicted"/>
<organism evidence="1 2">
    <name type="scientific">Thermovirga lienii (strain ATCC BAA-1197 / DSM 17291 / Cas60314)</name>
    <dbReference type="NCBI Taxonomy" id="580340"/>
    <lineage>
        <taxon>Bacteria</taxon>
        <taxon>Thermotogati</taxon>
        <taxon>Synergistota</taxon>
        <taxon>Synergistia</taxon>
        <taxon>Synergistales</taxon>
        <taxon>Thermovirgaceae</taxon>
        <taxon>Thermovirga</taxon>
    </lineage>
</organism>
<evidence type="ECO:0000313" key="1">
    <source>
        <dbReference type="EMBL" id="AER67491.1"/>
    </source>
</evidence>
<reference evidence="1 2" key="2">
    <citation type="journal article" date="2012" name="Stand. Genomic Sci.">
        <title>Genome sequence of the moderately thermophilic, amino-acid-degrading and sulfur-reducing bacterium Thermovirga lienii type strain (Cas60314(T)).</title>
        <authorList>
            <person name="Goker M."/>
            <person name="Saunders E."/>
            <person name="Lapidus A."/>
            <person name="Nolan M."/>
            <person name="Lucas S."/>
            <person name="Hammon N."/>
            <person name="Deshpande S."/>
            <person name="Cheng J.F."/>
            <person name="Han C."/>
            <person name="Tapia R."/>
            <person name="Goodwin L.A."/>
            <person name="Pitluck S."/>
            <person name="Liolios K."/>
            <person name="Mavromatis K."/>
            <person name="Pagani I."/>
            <person name="Ivanova N."/>
            <person name="Mikhailova N."/>
            <person name="Pati A."/>
            <person name="Chen A."/>
            <person name="Palaniappan K."/>
            <person name="Land M."/>
            <person name="Chang Y.J."/>
            <person name="Jeffries C.D."/>
            <person name="Brambilla E.M."/>
            <person name="Rohde M."/>
            <person name="Spring S."/>
            <person name="Detter J.C."/>
            <person name="Woyke T."/>
            <person name="Bristow J."/>
            <person name="Eisen J.A."/>
            <person name="Markowitz V."/>
            <person name="Hugenholtz P."/>
            <person name="Kyrpides N.C."/>
            <person name="Klenk H.P."/>
        </authorList>
    </citation>
    <scope>NUCLEOTIDE SEQUENCE [LARGE SCALE GENOMIC DNA]</scope>
    <source>
        <strain evidence="2">ATCC BAA-1197 / DSM 17291 / Cas60314</strain>
    </source>
</reference>
<gene>
    <name evidence="1" type="ordered locus">Tlie_1770</name>
</gene>
<dbReference type="KEGG" id="tli:Tlie_1770"/>
<dbReference type="AlphaFoldDB" id="G7V8N0"/>